<dbReference type="Gene3D" id="3.30.565.10">
    <property type="entry name" value="Histidine kinase-like ATPase, C-terminal domain"/>
    <property type="match status" value="1"/>
</dbReference>
<dbReference type="EMBL" id="DPXL01000131">
    <property type="protein sequence ID" value="HCM31859.1"/>
    <property type="molecule type" value="Genomic_DNA"/>
</dbReference>
<accession>A0A3D3G1F3</accession>
<reference evidence="5 6" key="1">
    <citation type="journal article" date="2018" name="Nat. Biotechnol.">
        <title>A standardized bacterial taxonomy based on genome phylogeny substantially revises the tree of life.</title>
        <authorList>
            <person name="Parks D.H."/>
            <person name="Chuvochina M."/>
            <person name="Waite D.W."/>
            <person name="Rinke C."/>
            <person name="Skarshewski A."/>
            <person name="Chaumeil P.A."/>
            <person name="Hugenholtz P."/>
        </authorList>
    </citation>
    <scope>NUCLEOTIDE SEQUENCE [LARGE SCALE GENOMIC DNA]</scope>
    <source>
        <strain evidence="5">UBA10045</strain>
    </source>
</reference>
<dbReference type="InterPro" id="IPR001404">
    <property type="entry name" value="Hsp90_fam"/>
</dbReference>
<evidence type="ECO:0000313" key="6">
    <source>
        <dbReference type="Proteomes" id="UP000262257"/>
    </source>
</evidence>
<evidence type="ECO:0000256" key="1">
    <source>
        <dbReference type="ARBA" id="ARBA00008239"/>
    </source>
</evidence>
<feature type="non-terminal residue" evidence="5">
    <location>
        <position position="97"/>
    </location>
</feature>
<dbReference type="SUPFAM" id="SSF55874">
    <property type="entry name" value="ATPase domain of HSP90 chaperone/DNA topoisomerase II/histidine kinase"/>
    <property type="match status" value="1"/>
</dbReference>
<keyword evidence="4" id="KW-0143">Chaperone</keyword>
<evidence type="ECO:0000256" key="3">
    <source>
        <dbReference type="ARBA" id="ARBA00022840"/>
    </source>
</evidence>
<dbReference type="PANTHER" id="PTHR11528">
    <property type="entry name" value="HEAT SHOCK PROTEIN 90 FAMILY MEMBER"/>
    <property type="match status" value="1"/>
</dbReference>
<dbReference type="AlphaFoldDB" id="A0A3D3G1F3"/>
<dbReference type="GO" id="GO:0140662">
    <property type="term" value="F:ATP-dependent protein folding chaperone"/>
    <property type="evidence" value="ECO:0007669"/>
    <property type="project" value="InterPro"/>
</dbReference>
<comment type="similarity">
    <text evidence="1">Belongs to the heat shock protein 90 family.</text>
</comment>
<name>A0A3D3G1F3_ACIRA</name>
<evidence type="ECO:0000256" key="2">
    <source>
        <dbReference type="ARBA" id="ARBA00022741"/>
    </source>
</evidence>
<dbReference type="Proteomes" id="UP000262257">
    <property type="component" value="Unassembled WGS sequence"/>
</dbReference>
<sequence>MSEQSTSQNYSFQAEVAQLLHLVTHSLYSNPEIFLRELISNASDACDKLRFEGINHPEYYENDPDLHVRISLDKDNKTITISDNGIGLSQQEAIDNL</sequence>
<dbReference type="InterPro" id="IPR036890">
    <property type="entry name" value="HATPase_C_sf"/>
</dbReference>
<dbReference type="InterPro" id="IPR020575">
    <property type="entry name" value="Hsp90_N"/>
</dbReference>
<dbReference type="GO" id="GO:0051082">
    <property type="term" value="F:unfolded protein binding"/>
    <property type="evidence" value="ECO:0007669"/>
    <property type="project" value="InterPro"/>
</dbReference>
<protein>
    <submittedName>
        <fullName evidence="5">Molecular chaperone HtpG</fullName>
    </submittedName>
</protein>
<organism evidence="5 6">
    <name type="scientific">Acinetobacter radioresistens</name>
    <dbReference type="NCBI Taxonomy" id="40216"/>
    <lineage>
        <taxon>Bacteria</taxon>
        <taxon>Pseudomonadati</taxon>
        <taxon>Pseudomonadota</taxon>
        <taxon>Gammaproteobacteria</taxon>
        <taxon>Moraxellales</taxon>
        <taxon>Moraxellaceae</taxon>
        <taxon>Acinetobacter</taxon>
    </lineage>
</organism>
<dbReference type="GO" id="GO:0005524">
    <property type="term" value="F:ATP binding"/>
    <property type="evidence" value="ECO:0007669"/>
    <property type="project" value="UniProtKB-KW"/>
</dbReference>
<gene>
    <name evidence="5" type="ORF">DIC32_10415</name>
</gene>
<proteinExistence type="inferred from homology"/>
<keyword evidence="2" id="KW-0547">Nucleotide-binding</keyword>
<dbReference type="GO" id="GO:0016887">
    <property type="term" value="F:ATP hydrolysis activity"/>
    <property type="evidence" value="ECO:0007669"/>
    <property type="project" value="InterPro"/>
</dbReference>
<evidence type="ECO:0000256" key="4">
    <source>
        <dbReference type="ARBA" id="ARBA00023186"/>
    </source>
</evidence>
<comment type="caution">
    <text evidence="5">The sequence shown here is derived from an EMBL/GenBank/DDBJ whole genome shotgun (WGS) entry which is preliminary data.</text>
</comment>
<keyword evidence="3" id="KW-0067">ATP-binding</keyword>
<evidence type="ECO:0000313" key="5">
    <source>
        <dbReference type="EMBL" id="HCM31859.1"/>
    </source>
</evidence>
<dbReference type="PRINTS" id="PR00775">
    <property type="entry name" value="HEATSHOCK90"/>
</dbReference>